<proteinExistence type="predicted"/>
<dbReference type="NCBIfam" id="TIGR01568">
    <property type="entry name" value="A_thal_3678"/>
    <property type="match status" value="1"/>
</dbReference>
<dbReference type="InterPro" id="IPR038933">
    <property type="entry name" value="Ovate"/>
</dbReference>
<evidence type="ECO:0000256" key="5">
    <source>
        <dbReference type="ARBA" id="ARBA00023242"/>
    </source>
</evidence>
<sequence length="194" mass="21636">MLKKRKNQKKSKLPLSLTWLFPATQSSPQSEFCPKYPSDPPLIEAVGSEFDADVDTITGFNYGQLDLSPSVTDSPPRSIGACDRFFIPDADVASSSIVEEARRVSSGSREETAKIIGSRVEVQSSDPIEDFKRSMEEMMGAYHVDRGEPLDWEVMENLLGAYLEVNERAVFRYIFAAFFDLTVEWGHRTVNGGG</sequence>
<evidence type="ECO:0000256" key="4">
    <source>
        <dbReference type="ARBA" id="ARBA00023163"/>
    </source>
</evidence>
<keyword evidence="5 6" id="KW-0539">Nucleus</keyword>
<protein>
    <recommendedName>
        <fullName evidence="6">Transcription repressor</fullName>
    </recommendedName>
    <alternativeName>
        <fullName evidence="6">Ovate family protein</fullName>
    </alternativeName>
</protein>
<dbReference type="Pfam" id="PF04844">
    <property type="entry name" value="Ovate"/>
    <property type="match status" value="1"/>
</dbReference>
<evidence type="ECO:0000259" key="7">
    <source>
        <dbReference type="PROSITE" id="PS51754"/>
    </source>
</evidence>
<comment type="function">
    <text evidence="6">Transcriptional repressor that regulates multiple aspects of plant growth and development.</text>
</comment>
<dbReference type="GO" id="GO:0045892">
    <property type="term" value="P:negative regulation of DNA-templated transcription"/>
    <property type="evidence" value="ECO:0007669"/>
    <property type="project" value="UniProtKB-UniRule"/>
</dbReference>
<evidence type="ECO:0000256" key="2">
    <source>
        <dbReference type="ARBA" id="ARBA00022491"/>
    </source>
</evidence>
<dbReference type="PANTHER" id="PTHR33057">
    <property type="entry name" value="TRANSCRIPTION REPRESSOR OFP7-RELATED"/>
    <property type="match status" value="1"/>
</dbReference>
<keyword evidence="2 6" id="KW-0678">Repressor</keyword>
<dbReference type="Proteomes" id="UP001140206">
    <property type="component" value="Chromosome 2"/>
</dbReference>
<reference evidence="8" key="1">
    <citation type="submission" date="2022-08" db="EMBL/GenBank/DDBJ databases">
        <authorList>
            <person name="Marques A."/>
        </authorList>
    </citation>
    <scope>NUCLEOTIDE SEQUENCE</scope>
    <source>
        <strain evidence="8">RhyPub2mFocal</strain>
        <tissue evidence="8">Leaves</tissue>
    </source>
</reference>
<comment type="caution">
    <text evidence="8">The sequence shown here is derived from an EMBL/GenBank/DDBJ whole genome shotgun (WGS) entry which is preliminary data.</text>
</comment>
<dbReference type="InterPro" id="IPR006458">
    <property type="entry name" value="Ovate_C"/>
</dbReference>
<evidence type="ECO:0000256" key="1">
    <source>
        <dbReference type="ARBA" id="ARBA00004123"/>
    </source>
</evidence>
<dbReference type="GO" id="GO:0005634">
    <property type="term" value="C:nucleus"/>
    <property type="evidence" value="ECO:0007669"/>
    <property type="project" value="UniProtKB-SubCell"/>
</dbReference>
<dbReference type="EMBL" id="JAMFTS010000002">
    <property type="protein sequence ID" value="KAJ4794802.1"/>
    <property type="molecule type" value="Genomic_DNA"/>
</dbReference>
<organism evidence="8 9">
    <name type="scientific">Rhynchospora pubera</name>
    <dbReference type="NCBI Taxonomy" id="906938"/>
    <lineage>
        <taxon>Eukaryota</taxon>
        <taxon>Viridiplantae</taxon>
        <taxon>Streptophyta</taxon>
        <taxon>Embryophyta</taxon>
        <taxon>Tracheophyta</taxon>
        <taxon>Spermatophyta</taxon>
        <taxon>Magnoliopsida</taxon>
        <taxon>Liliopsida</taxon>
        <taxon>Poales</taxon>
        <taxon>Cyperaceae</taxon>
        <taxon>Cyperoideae</taxon>
        <taxon>Rhynchosporeae</taxon>
        <taxon>Rhynchospora</taxon>
    </lineage>
</organism>
<dbReference type="PROSITE" id="PS51754">
    <property type="entry name" value="OVATE"/>
    <property type="match status" value="1"/>
</dbReference>
<gene>
    <name evidence="8" type="ORF">LUZ62_046048</name>
</gene>
<evidence type="ECO:0000313" key="9">
    <source>
        <dbReference type="Proteomes" id="UP001140206"/>
    </source>
</evidence>
<comment type="subcellular location">
    <subcellularLocation>
        <location evidence="1 6">Nucleus</location>
    </subcellularLocation>
</comment>
<keyword evidence="9" id="KW-1185">Reference proteome</keyword>
<feature type="domain" description="OVATE" evidence="7">
    <location>
        <begin position="120"/>
        <end position="184"/>
    </location>
</feature>
<name>A0AAV8FV53_9POAL</name>
<keyword evidence="4 6" id="KW-0804">Transcription</keyword>
<evidence type="ECO:0000256" key="6">
    <source>
        <dbReference type="RuleBase" id="RU367028"/>
    </source>
</evidence>
<dbReference type="PANTHER" id="PTHR33057:SF72">
    <property type="entry name" value="TRANSCRIPTION REPRESSOR"/>
    <property type="match status" value="1"/>
</dbReference>
<evidence type="ECO:0000256" key="3">
    <source>
        <dbReference type="ARBA" id="ARBA00023015"/>
    </source>
</evidence>
<evidence type="ECO:0000313" key="8">
    <source>
        <dbReference type="EMBL" id="KAJ4794802.1"/>
    </source>
</evidence>
<dbReference type="AlphaFoldDB" id="A0AAV8FV53"/>
<keyword evidence="3 6" id="KW-0805">Transcription regulation</keyword>
<accession>A0AAV8FV53</accession>